<feature type="compositionally biased region" description="Basic and acidic residues" evidence="1">
    <location>
        <begin position="70"/>
        <end position="82"/>
    </location>
</feature>
<accession>A0ABQ0Q972</accession>
<sequence>MLHPASNASRSGTFRIGGDLDINRLGFGAMRIPGPGMWGPPADHNEAIRILRRLRELGVNFIDTADSYDEEIRRASDPDRPRLGPKTQQGDAANPGVLQGRSSGANVAAADITLSNEDFAVLDCRRPKGVSVNAVENYTWTVKAPDHVAGS</sequence>
<evidence type="ECO:0000313" key="3">
    <source>
        <dbReference type="EMBL" id="GBR09714.1"/>
    </source>
</evidence>
<dbReference type="Gene3D" id="3.20.20.100">
    <property type="entry name" value="NADP-dependent oxidoreductase domain"/>
    <property type="match status" value="1"/>
</dbReference>
<comment type="caution">
    <text evidence="3">The sequence shown here is derived from an EMBL/GenBank/DDBJ whole genome shotgun (WGS) entry which is preliminary data.</text>
</comment>
<feature type="domain" description="NADP-dependent oxidoreductase" evidence="2">
    <location>
        <begin position="24"/>
        <end position="69"/>
    </location>
</feature>
<dbReference type="InterPro" id="IPR036812">
    <property type="entry name" value="NAD(P)_OxRdtase_dom_sf"/>
</dbReference>
<reference evidence="3" key="1">
    <citation type="submission" date="2013-04" db="EMBL/GenBank/DDBJ databases">
        <title>The genome sequencing project of 58 acetic acid bacteria.</title>
        <authorList>
            <person name="Okamoto-Kainuma A."/>
            <person name="Ishikawa M."/>
            <person name="Umino S."/>
            <person name="Koizumi Y."/>
            <person name="Shiwa Y."/>
            <person name="Yoshikawa H."/>
            <person name="Matsutani M."/>
            <person name="Matsushita K."/>
        </authorList>
    </citation>
    <scope>NUCLEOTIDE SEQUENCE</scope>
    <source>
        <strain evidence="3">NRIC 0228</strain>
    </source>
</reference>
<dbReference type="Pfam" id="PF00248">
    <property type="entry name" value="Aldo_ket_red"/>
    <property type="match status" value="1"/>
</dbReference>
<proteinExistence type="predicted"/>
<keyword evidence="4" id="KW-1185">Reference proteome</keyword>
<dbReference type="Proteomes" id="UP001061070">
    <property type="component" value="Unassembled WGS sequence"/>
</dbReference>
<evidence type="ECO:0000259" key="2">
    <source>
        <dbReference type="Pfam" id="PF00248"/>
    </source>
</evidence>
<evidence type="ECO:0000313" key="4">
    <source>
        <dbReference type="Proteomes" id="UP001061070"/>
    </source>
</evidence>
<organism evidence="3 4">
    <name type="scientific">Gluconobacter frateurii NRIC 0228</name>
    <dbReference type="NCBI Taxonomy" id="1307946"/>
    <lineage>
        <taxon>Bacteria</taxon>
        <taxon>Pseudomonadati</taxon>
        <taxon>Pseudomonadota</taxon>
        <taxon>Alphaproteobacteria</taxon>
        <taxon>Acetobacterales</taxon>
        <taxon>Acetobacteraceae</taxon>
        <taxon>Gluconobacter</taxon>
    </lineage>
</organism>
<dbReference type="InterPro" id="IPR023210">
    <property type="entry name" value="NADP_OxRdtase_dom"/>
</dbReference>
<dbReference type="SUPFAM" id="SSF51430">
    <property type="entry name" value="NAD(P)-linked oxidoreductase"/>
    <property type="match status" value="1"/>
</dbReference>
<feature type="region of interest" description="Disordered" evidence="1">
    <location>
        <begin position="70"/>
        <end position="101"/>
    </location>
</feature>
<name>A0ABQ0Q972_9PROT</name>
<evidence type="ECO:0000256" key="1">
    <source>
        <dbReference type="SAM" id="MobiDB-lite"/>
    </source>
</evidence>
<gene>
    <name evidence="3" type="ORF">AA0228_0770</name>
</gene>
<dbReference type="EMBL" id="BAQW01000004">
    <property type="protein sequence ID" value="GBR09714.1"/>
    <property type="molecule type" value="Genomic_DNA"/>
</dbReference>
<protein>
    <recommendedName>
        <fullName evidence="2">NADP-dependent oxidoreductase domain-containing protein</fullName>
    </recommendedName>
</protein>